<dbReference type="SMART" id="SM00245">
    <property type="entry name" value="TSPc"/>
    <property type="match status" value="1"/>
</dbReference>
<dbReference type="Gene3D" id="2.30.42.10">
    <property type="match status" value="1"/>
</dbReference>
<keyword evidence="6" id="KW-0812">Transmembrane</keyword>
<dbReference type="PROSITE" id="PS50106">
    <property type="entry name" value="PDZ"/>
    <property type="match status" value="1"/>
</dbReference>
<keyword evidence="6" id="KW-1133">Transmembrane helix</keyword>
<dbReference type="CDD" id="cd06782">
    <property type="entry name" value="cpPDZ_CPP-like"/>
    <property type="match status" value="1"/>
</dbReference>
<organism evidence="8 9">
    <name type="scientific">Candidatus Colimorpha enterica</name>
    <dbReference type="NCBI Taxonomy" id="3083063"/>
    <lineage>
        <taxon>Bacteria</taxon>
        <taxon>Pseudomonadati</taxon>
        <taxon>Bacteroidota</taxon>
        <taxon>Bacteroidia</taxon>
        <taxon>Bacteroidales</taxon>
        <taxon>Candidatus Colimorpha</taxon>
    </lineage>
</organism>
<sequence>MTKKTPLYVVVIVAVIAAVVTFNASFLFFEQKYNSKLNETLAGYSYFDKLLSVDEIVRANYIGDIDDDALKASVVRGYLSGIGDKYSLYMTSTEYDEFMKEQSGNAVGIGVNVIYGDASGIIEIINVLPDSPAEEAGMREGDIIVSVAGKKIADIGYYAALDMIRGEEGTKAELTVVRDGKEIPFTCERRAVKTLSVTYHVFGGSGNVGVIRLTEFNSTTPEQFKNAVSKLKDDGCDRFVFDLRNNGGGELNSILEVLDYLLPEGPIAHIYYRTGKESHYTSDAACLEARVAVLTNGRTASAAELFTSALRDYTRHGDYDAVLVGTKTYGKGVLQSFYKLKDGSAFKISTGKYNPPYSENYDGIGITPDIVIELSEEAASVGFYKLTDENDNQLIAAVNAIK</sequence>
<evidence type="ECO:0000259" key="7">
    <source>
        <dbReference type="PROSITE" id="PS50106"/>
    </source>
</evidence>
<dbReference type="InterPro" id="IPR041489">
    <property type="entry name" value="PDZ_6"/>
</dbReference>
<dbReference type="InterPro" id="IPR029045">
    <property type="entry name" value="ClpP/crotonase-like_dom_sf"/>
</dbReference>
<evidence type="ECO:0000313" key="9">
    <source>
        <dbReference type="Proteomes" id="UP001139365"/>
    </source>
</evidence>
<dbReference type="SMART" id="SM00228">
    <property type="entry name" value="PDZ"/>
    <property type="match status" value="1"/>
</dbReference>
<evidence type="ECO:0000256" key="2">
    <source>
        <dbReference type="ARBA" id="ARBA00022670"/>
    </source>
</evidence>
<proteinExistence type="inferred from homology"/>
<dbReference type="GO" id="GO:0008236">
    <property type="term" value="F:serine-type peptidase activity"/>
    <property type="evidence" value="ECO:0007669"/>
    <property type="project" value="UniProtKB-KW"/>
</dbReference>
<dbReference type="NCBIfam" id="TIGR00225">
    <property type="entry name" value="prc"/>
    <property type="match status" value="1"/>
</dbReference>
<dbReference type="InterPro" id="IPR005151">
    <property type="entry name" value="Tail-specific_protease"/>
</dbReference>
<dbReference type="PANTHER" id="PTHR32060:SF22">
    <property type="entry name" value="CARBOXYL-TERMINAL-PROCESSING PEPTIDASE 3, CHLOROPLASTIC"/>
    <property type="match status" value="1"/>
</dbReference>
<dbReference type="GO" id="GO:0006508">
    <property type="term" value="P:proteolysis"/>
    <property type="evidence" value="ECO:0007669"/>
    <property type="project" value="UniProtKB-KW"/>
</dbReference>
<keyword evidence="3 5" id="KW-0378">Hydrolase</keyword>
<gene>
    <name evidence="8" type="ORF">MR241_07505</name>
</gene>
<protein>
    <submittedName>
        <fullName evidence="8">S41 family peptidase</fullName>
    </submittedName>
</protein>
<dbReference type="AlphaFoldDB" id="A0AAE3K0L0"/>
<evidence type="ECO:0000256" key="5">
    <source>
        <dbReference type="RuleBase" id="RU004404"/>
    </source>
</evidence>
<name>A0AAE3K0L0_9BACT</name>
<keyword evidence="4 5" id="KW-0720">Serine protease</keyword>
<dbReference type="Gene3D" id="3.90.226.10">
    <property type="entry name" value="2-enoyl-CoA Hydratase, Chain A, domain 1"/>
    <property type="match status" value="1"/>
</dbReference>
<dbReference type="EMBL" id="JALEMU010000122">
    <property type="protein sequence ID" value="MCI5756122.1"/>
    <property type="molecule type" value="Genomic_DNA"/>
</dbReference>
<feature type="transmembrane region" description="Helical" evidence="6">
    <location>
        <begin position="7"/>
        <end position="29"/>
    </location>
</feature>
<evidence type="ECO:0000313" key="8">
    <source>
        <dbReference type="EMBL" id="MCI5756122.1"/>
    </source>
</evidence>
<dbReference type="PANTHER" id="PTHR32060">
    <property type="entry name" value="TAIL-SPECIFIC PROTEASE"/>
    <property type="match status" value="1"/>
</dbReference>
<keyword evidence="2 5" id="KW-0645">Protease</keyword>
<dbReference type="Gene3D" id="3.30.750.44">
    <property type="match status" value="1"/>
</dbReference>
<evidence type="ECO:0000256" key="6">
    <source>
        <dbReference type="SAM" id="Phobius"/>
    </source>
</evidence>
<dbReference type="SUPFAM" id="SSF50156">
    <property type="entry name" value="PDZ domain-like"/>
    <property type="match status" value="1"/>
</dbReference>
<feature type="domain" description="PDZ" evidence="7">
    <location>
        <begin position="95"/>
        <end position="165"/>
    </location>
</feature>
<dbReference type="SUPFAM" id="SSF52096">
    <property type="entry name" value="ClpP/crotonase"/>
    <property type="match status" value="1"/>
</dbReference>
<evidence type="ECO:0000256" key="4">
    <source>
        <dbReference type="ARBA" id="ARBA00022825"/>
    </source>
</evidence>
<comment type="caution">
    <text evidence="8">The sequence shown here is derived from an EMBL/GenBank/DDBJ whole genome shotgun (WGS) entry which is preliminary data.</text>
</comment>
<dbReference type="Pfam" id="PF17820">
    <property type="entry name" value="PDZ_6"/>
    <property type="match status" value="1"/>
</dbReference>
<evidence type="ECO:0000256" key="1">
    <source>
        <dbReference type="ARBA" id="ARBA00009179"/>
    </source>
</evidence>
<accession>A0AAE3K0L0</accession>
<evidence type="ECO:0000256" key="3">
    <source>
        <dbReference type="ARBA" id="ARBA00022801"/>
    </source>
</evidence>
<keyword evidence="6" id="KW-0472">Membrane</keyword>
<dbReference type="Pfam" id="PF03572">
    <property type="entry name" value="Peptidase_S41"/>
    <property type="match status" value="1"/>
</dbReference>
<dbReference type="GO" id="GO:0030288">
    <property type="term" value="C:outer membrane-bounded periplasmic space"/>
    <property type="evidence" value="ECO:0007669"/>
    <property type="project" value="TreeGrafter"/>
</dbReference>
<dbReference type="CDD" id="cd07560">
    <property type="entry name" value="Peptidase_S41_CPP"/>
    <property type="match status" value="1"/>
</dbReference>
<comment type="similarity">
    <text evidence="1 5">Belongs to the peptidase S41A family.</text>
</comment>
<dbReference type="GO" id="GO:0004175">
    <property type="term" value="F:endopeptidase activity"/>
    <property type="evidence" value="ECO:0007669"/>
    <property type="project" value="TreeGrafter"/>
</dbReference>
<dbReference type="GO" id="GO:0007165">
    <property type="term" value="P:signal transduction"/>
    <property type="evidence" value="ECO:0007669"/>
    <property type="project" value="TreeGrafter"/>
</dbReference>
<dbReference type="Proteomes" id="UP001139365">
    <property type="component" value="Unassembled WGS sequence"/>
</dbReference>
<dbReference type="InterPro" id="IPR004447">
    <property type="entry name" value="Peptidase_S41A"/>
</dbReference>
<dbReference type="InterPro" id="IPR036034">
    <property type="entry name" value="PDZ_sf"/>
</dbReference>
<dbReference type="InterPro" id="IPR001478">
    <property type="entry name" value="PDZ"/>
</dbReference>
<reference evidence="8 9" key="1">
    <citation type="submission" date="2022-03" db="EMBL/GenBank/DDBJ databases">
        <title>Metagenome-assembled genomes from swine fecal metagenomes.</title>
        <authorList>
            <person name="Holman D.B."/>
            <person name="Kommadath A."/>
        </authorList>
    </citation>
    <scope>NUCLEOTIDE SEQUENCE [LARGE SCALE GENOMIC DNA]</scope>
    <source>
        <strain evidence="8">SUG147</strain>
    </source>
</reference>